<sequence>MRIHLPRAAVVAAIGCLALAGCGVGVTPHTYTGSTSCPNLDPVAQKYMQGSESMPVRCGPQKIDYADPSITPTGEKMTP</sequence>
<evidence type="ECO:0008006" key="4">
    <source>
        <dbReference type="Google" id="ProtNLM"/>
    </source>
</evidence>
<keyword evidence="1" id="KW-0732">Signal</keyword>
<proteinExistence type="predicted"/>
<dbReference type="EMBL" id="JBHRSK010000018">
    <property type="protein sequence ID" value="MFC2970363.1"/>
    <property type="molecule type" value="Genomic_DNA"/>
</dbReference>
<feature type="signal peptide" evidence="1">
    <location>
        <begin position="1"/>
        <end position="20"/>
    </location>
</feature>
<organism evidence="2 3">
    <name type="scientific">Acidimangrovimonas pyrenivorans</name>
    <dbReference type="NCBI Taxonomy" id="2030798"/>
    <lineage>
        <taxon>Bacteria</taxon>
        <taxon>Pseudomonadati</taxon>
        <taxon>Pseudomonadota</taxon>
        <taxon>Alphaproteobacteria</taxon>
        <taxon>Rhodobacterales</taxon>
        <taxon>Paracoccaceae</taxon>
        <taxon>Acidimangrovimonas</taxon>
    </lineage>
</organism>
<keyword evidence="3" id="KW-1185">Reference proteome</keyword>
<reference evidence="3" key="1">
    <citation type="journal article" date="2019" name="Int. J. Syst. Evol. Microbiol.">
        <title>The Global Catalogue of Microorganisms (GCM) 10K type strain sequencing project: providing services to taxonomists for standard genome sequencing and annotation.</title>
        <authorList>
            <consortium name="The Broad Institute Genomics Platform"/>
            <consortium name="The Broad Institute Genome Sequencing Center for Infectious Disease"/>
            <person name="Wu L."/>
            <person name="Ma J."/>
        </authorList>
    </citation>
    <scope>NUCLEOTIDE SEQUENCE [LARGE SCALE GENOMIC DNA]</scope>
    <source>
        <strain evidence="3">KCTC 62192</strain>
    </source>
</reference>
<feature type="chain" id="PRO_5047341727" description="Lipoprotein" evidence="1">
    <location>
        <begin position="21"/>
        <end position="79"/>
    </location>
</feature>
<comment type="caution">
    <text evidence="2">The sequence shown here is derived from an EMBL/GenBank/DDBJ whole genome shotgun (WGS) entry which is preliminary data.</text>
</comment>
<protein>
    <recommendedName>
        <fullName evidence="4">Lipoprotein</fullName>
    </recommendedName>
</protein>
<evidence type="ECO:0000313" key="2">
    <source>
        <dbReference type="EMBL" id="MFC2970363.1"/>
    </source>
</evidence>
<name>A0ABV7AMR5_9RHOB</name>
<gene>
    <name evidence="2" type="ORF">ACFOES_19880</name>
</gene>
<dbReference type="PROSITE" id="PS51257">
    <property type="entry name" value="PROKAR_LIPOPROTEIN"/>
    <property type="match status" value="1"/>
</dbReference>
<evidence type="ECO:0000256" key="1">
    <source>
        <dbReference type="SAM" id="SignalP"/>
    </source>
</evidence>
<evidence type="ECO:0000313" key="3">
    <source>
        <dbReference type="Proteomes" id="UP001595443"/>
    </source>
</evidence>
<accession>A0ABV7AMR5</accession>
<dbReference type="Proteomes" id="UP001595443">
    <property type="component" value="Unassembled WGS sequence"/>
</dbReference>
<dbReference type="RefSeq" id="WP_377835248.1">
    <property type="nucleotide sequence ID" value="NZ_JBHRSK010000018.1"/>
</dbReference>